<accession>A0ABP0WNG4</accession>
<protein>
    <recommendedName>
        <fullName evidence="1">Factor of DNA methylation 1-5/IDN2 domain-containing protein</fullName>
    </recommendedName>
</protein>
<evidence type="ECO:0000313" key="2">
    <source>
        <dbReference type="EMBL" id="CAK9266907.1"/>
    </source>
</evidence>
<sequence length="79" mass="9159">MCMSKLTTQWEKQLQDPAFVLMKTVQVRDDKWKCNIDEKNDIMNKLHNEMGPAVVKTVTDTHKEILEHNRSGMCVVNLA</sequence>
<feature type="domain" description="Factor of DNA methylation 1-5/IDN2" evidence="1">
    <location>
        <begin position="4"/>
        <end position="76"/>
    </location>
</feature>
<dbReference type="InterPro" id="IPR005379">
    <property type="entry name" value="FDM1-5/IDN2_XH"/>
</dbReference>
<dbReference type="Pfam" id="PF03469">
    <property type="entry name" value="XH"/>
    <property type="match status" value="1"/>
</dbReference>
<name>A0ABP0WNG4_9BRYO</name>
<reference evidence="2" key="1">
    <citation type="submission" date="2024-02" db="EMBL/GenBank/DDBJ databases">
        <authorList>
            <consortium name="ELIXIR-Norway"/>
            <consortium name="Elixir Norway"/>
        </authorList>
    </citation>
    <scope>NUCLEOTIDE SEQUENCE</scope>
</reference>
<keyword evidence="3" id="KW-1185">Reference proteome</keyword>
<evidence type="ECO:0000313" key="3">
    <source>
        <dbReference type="Proteomes" id="UP001497444"/>
    </source>
</evidence>
<dbReference type="Proteomes" id="UP001497444">
    <property type="component" value="Chromosome 19"/>
</dbReference>
<gene>
    <name evidence="2" type="ORF">CSSPJE1EN1_LOCUS12385</name>
</gene>
<organism evidence="2 3">
    <name type="scientific">Sphagnum jensenii</name>
    <dbReference type="NCBI Taxonomy" id="128206"/>
    <lineage>
        <taxon>Eukaryota</taxon>
        <taxon>Viridiplantae</taxon>
        <taxon>Streptophyta</taxon>
        <taxon>Embryophyta</taxon>
        <taxon>Bryophyta</taxon>
        <taxon>Sphagnophytina</taxon>
        <taxon>Sphagnopsida</taxon>
        <taxon>Sphagnales</taxon>
        <taxon>Sphagnaceae</taxon>
        <taxon>Sphagnum</taxon>
    </lineage>
</organism>
<dbReference type="EMBL" id="OZ020114">
    <property type="protein sequence ID" value="CAK9266907.1"/>
    <property type="molecule type" value="Genomic_DNA"/>
</dbReference>
<proteinExistence type="predicted"/>
<evidence type="ECO:0000259" key="1">
    <source>
        <dbReference type="Pfam" id="PF03469"/>
    </source>
</evidence>